<dbReference type="InterPro" id="IPR024535">
    <property type="entry name" value="RHGA/B-epi-like_pectate_lyase"/>
</dbReference>
<dbReference type="Pfam" id="PF12708">
    <property type="entry name" value="Pect-lyase_RHGA_epim"/>
    <property type="match status" value="1"/>
</dbReference>
<evidence type="ECO:0000259" key="1">
    <source>
        <dbReference type="Pfam" id="PF12708"/>
    </source>
</evidence>
<dbReference type="InterPro" id="IPR006311">
    <property type="entry name" value="TAT_signal"/>
</dbReference>
<evidence type="ECO:0000313" key="3">
    <source>
        <dbReference type="Proteomes" id="UP001519287"/>
    </source>
</evidence>
<evidence type="ECO:0000313" key="2">
    <source>
        <dbReference type="EMBL" id="MBP1991012.1"/>
    </source>
</evidence>
<protein>
    <recommendedName>
        <fullName evidence="1">Rhamnogalacturonase A/B/Epimerase-like pectate lyase domain-containing protein</fullName>
    </recommendedName>
</protein>
<feature type="domain" description="Rhamnogalacturonase A/B/Epimerase-like pectate lyase" evidence="1">
    <location>
        <begin position="139"/>
        <end position="338"/>
    </location>
</feature>
<name>A0ABS4ITV0_9BACL</name>
<dbReference type="Proteomes" id="UP001519287">
    <property type="component" value="Unassembled WGS sequence"/>
</dbReference>
<proteinExistence type="predicted"/>
<reference evidence="2 3" key="1">
    <citation type="submission" date="2021-03" db="EMBL/GenBank/DDBJ databases">
        <title>Genomic Encyclopedia of Type Strains, Phase IV (KMG-IV): sequencing the most valuable type-strain genomes for metagenomic binning, comparative biology and taxonomic classification.</title>
        <authorList>
            <person name="Goeker M."/>
        </authorList>
    </citation>
    <scope>NUCLEOTIDE SEQUENCE [LARGE SCALE GENOMIC DNA]</scope>
    <source>
        <strain evidence="2 3">DSM 26048</strain>
    </source>
</reference>
<keyword evidence="3" id="KW-1185">Reference proteome</keyword>
<dbReference type="InterPro" id="IPR012334">
    <property type="entry name" value="Pectin_lyas_fold"/>
</dbReference>
<dbReference type="InterPro" id="IPR011050">
    <property type="entry name" value="Pectin_lyase_fold/virulence"/>
</dbReference>
<dbReference type="RefSeq" id="WP_209971764.1">
    <property type="nucleotide sequence ID" value="NZ_JAGGLB010000007.1"/>
</dbReference>
<dbReference type="SUPFAM" id="SSF51126">
    <property type="entry name" value="Pectin lyase-like"/>
    <property type="match status" value="1"/>
</dbReference>
<organism evidence="2 3">
    <name type="scientific">Paenibacillus eucommiae</name>
    <dbReference type="NCBI Taxonomy" id="1355755"/>
    <lineage>
        <taxon>Bacteria</taxon>
        <taxon>Bacillati</taxon>
        <taxon>Bacillota</taxon>
        <taxon>Bacilli</taxon>
        <taxon>Bacillales</taxon>
        <taxon>Paenibacillaceae</taxon>
        <taxon>Paenibacillus</taxon>
    </lineage>
</organism>
<accession>A0ABS4ITV0</accession>
<dbReference type="PROSITE" id="PS51318">
    <property type="entry name" value="TAT"/>
    <property type="match status" value="1"/>
</dbReference>
<sequence>MLDEKEMPLAPSSEKEKMNSVISRRKLLASLGIAGAALASSGLVSGALTKAYADPVVNRTKVKDLMTMDLETSGCAATTIADLRSMSAPSADSIYYVRDVGQEGHFHYDPGDTTSVDNTGTLLVSTSGKRFKRVIETAFINVKWFGAKGDGATDDSAAIQTANSYAASVHKTLSFPYGTYMGHGLTPSASWYSCENAVIQSNAVVPMSTFNGNFVKVEGKSRLTFEGLTFDGSVTADPSSWNSGNYNAFSGSVGLFLLNSSEILIRNCFFQNSFFSTIRLTGCNSVNLENCTMRKARGNFGDAVYVETSHHVRFDRCLSEDYTRIGYVTEDQTHNVSFSQCYARNGHHGSINYGGAESNSGFWSEMSESISFSQCVAEKNEHRGFTCVSGPNAPKKTPVASFMLDSCLSIDNRDYAFVMLGWSTPISVACSGCYAQGSYMGFHLTGTNDRDTFHFTDCFAHLSFADDSKEYVSFIINNEAAPTKTTGVTILNCGSILGDGNYSGLVATGSLSGDIVMYDGGKAVIIVDQFTNVNLPGQVVIKSLASSPTLRVRNCNVTIPVINNFTELHFDSCTFSTLSHSMGTSASQGTIRFKDCEVYGPVTLRTKGRIIVTDTTMKLSGAAVMNIIRGTSSKDILTEFHQCRFEKDISTSDYMLSINESGALKPQSVFNNCIFYQTNDSATTTKSFIWLVNTGTTALFAACYSDDTVISLIKTGSVLSAPSGVALIDLH</sequence>
<dbReference type="EMBL" id="JAGGLB010000007">
    <property type="protein sequence ID" value="MBP1991012.1"/>
    <property type="molecule type" value="Genomic_DNA"/>
</dbReference>
<comment type="caution">
    <text evidence="2">The sequence shown here is derived from an EMBL/GenBank/DDBJ whole genome shotgun (WGS) entry which is preliminary data.</text>
</comment>
<gene>
    <name evidence="2" type="ORF">J2Z66_002619</name>
</gene>
<dbReference type="Gene3D" id="2.160.20.10">
    <property type="entry name" value="Single-stranded right-handed beta-helix, Pectin lyase-like"/>
    <property type="match status" value="1"/>
</dbReference>